<keyword evidence="7" id="KW-1185">Reference proteome</keyword>
<dbReference type="GO" id="GO:0071949">
    <property type="term" value="F:FAD binding"/>
    <property type="evidence" value="ECO:0007669"/>
    <property type="project" value="InterPro"/>
</dbReference>
<evidence type="ECO:0000256" key="3">
    <source>
        <dbReference type="ARBA" id="ARBA00023002"/>
    </source>
</evidence>
<comment type="caution">
    <text evidence="6">The sequence shown here is derived from an EMBL/GenBank/DDBJ whole genome shotgun (WGS) entry which is preliminary data.</text>
</comment>
<evidence type="ECO:0000256" key="4">
    <source>
        <dbReference type="SAM" id="Phobius"/>
    </source>
</evidence>
<keyword evidence="3" id="KW-0560">Oxidoreductase</keyword>
<keyword evidence="4" id="KW-0472">Membrane</keyword>
<dbReference type="AlphaFoldDB" id="A0A1Y2AUY1"/>
<reference evidence="6 7" key="1">
    <citation type="submission" date="2016-07" db="EMBL/GenBank/DDBJ databases">
        <title>Pervasive Adenine N6-methylation of Active Genes in Fungi.</title>
        <authorList>
            <consortium name="DOE Joint Genome Institute"/>
            <person name="Mondo S.J."/>
            <person name="Dannebaum R.O."/>
            <person name="Kuo R.C."/>
            <person name="Labutti K."/>
            <person name="Haridas S."/>
            <person name="Kuo A."/>
            <person name="Salamov A."/>
            <person name="Ahrendt S.R."/>
            <person name="Lipzen A."/>
            <person name="Sullivan W."/>
            <person name="Andreopoulos W.B."/>
            <person name="Clum A."/>
            <person name="Lindquist E."/>
            <person name="Daum C."/>
            <person name="Ramamoorthy G.K."/>
            <person name="Gryganskyi A."/>
            <person name="Culley D."/>
            <person name="Magnuson J.K."/>
            <person name="James T.Y."/>
            <person name="O'Malley M.A."/>
            <person name="Stajich J.E."/>
            <person name="Spatafora J.W."/>
            <person name="Visel A."/>
            <person name="Grigoriev I.V."/>
        </authorList>
    </citation>
    <scope>NUCLEOTIDE SEQUENCE [LARGE SCALE GENOMIC DNA]</scope>
    <source>
        <strain evidence="6 7">68-887.2</strain>
    </source>
</reference>
<gene>
    <name evidence="6" type="ORF">BCR39DRAFT_542224</name>
</gene>
<dbReference type="Gene3D" id="3.30.9.10">
    <property type="entry name" value="D-Amino Acid Oxidase, subunit A, domain 2"/>
    <property type="match status" value="1"/>
</dbReference>
<feature type="domain" description="FAD-binding" evidence="5">
    <location>
        <begin position="29"/>
        <end position="352"/>
    </location>
</feature>
<dbReference type="EMBL" id="MCFC01000051">
    <property type="protein sequence ID" value="ORY26017.1"/>
    <property type="molecule type" value="Genomic_DNA"/>
</dbReference>
<protein>
    <recommendedName>
        <fullName evidence="5">FAD-binding domain-containing protein</fullName>
    </recommendedName>
</protein>
<accession>A0A1Y2AUY1</accession>
<dbReference type="Gene3D" id="3.50.50.60">
    <property type="entry name" value="FAD/NAD(P)-binding domain"/>
    <property type="match status" value="1"/>
</dbReference>
<dbReference type="GO" id="GO:0016491">
    <property type="term" value="F:oxidoreductase activity"/>
    <property type="evidence" value="ECO:0007669"/>
    <property type="project" value="UniProtKB-KW"/>
</dbReference>
<feature type="transmembrane region" description="Helical" evidence="4">
    <location>
        <begin position="21"/>
        <end position="46"/>
    </location>
</feature>
<evidence type="ECO:0000313" key="6">
    <source>
        <dbReference type="EMBL" id="ORY26017.1"/>
    </source>
</evidence>
<dbReference type="PANTHER" id="PTHR46865:SF7">
    <property type="entry name" value="MONOOXYGENASE, PUTATIVE (AFU_ORTHOLOGUE AFUA_8G07040)-RELATED"/>
    <property type="match status" value="1"/>
</dbReference>
<dbReference type="PRINTS" id="PR00420">
    <property type="entry name" value="RNGMNOXGNASE"/>
</dbReference>
<keyword evidence="4" id="KW-0812">Transmembrane</keyword>
<dbReference type="PANTHER" id="PTHR46865">
    <property type="entry name" value="OXIDOREDUCTASE-RELATED"/>
    <property type="match status" value="1"/>
</dbReference>
<keyword evidence="4" id="KW-1133">Transmembrane helix</keyword>
<dbReference type="InterPro" id="IPR002938">
    <property type="entry name" value="FAD-bd"/>
</dbReference>
<dbReference type="Pfam" id="PF01494">
    <property type="entry name" value="FAD_binding_3"/>
    <property type="match status" value="1"/>
</dbReference>
<keyword evidence="2" id="KW-0274">FAD</keyword>
<proteinExistence type="predicted"/>
<evidence type="ECO:0000313" key="7">
    <source>
        <dbReference type="Proteomes" id="UP000193986"/>
    </source>
</evidence>
<dbReference type="InParanoid" id="A0A1Y2AUY1"/>
<dbReference type="OrthoDB" id="655030at2759"/>
<dbReference type="Proteomes" id="UP000193986">
    <property type="component" value="Unassembled WGS sequence"/>
</dbReference>
<keyword evidence="1" id="KW-0285">Flavoprotein</keyword>
<dbReference type="SUPFAM" id="SSF51905">
    <property type="entry name" value="FAD/NAD(P)-binding domain"/>
    <property type="match status" value="1"/>
</dbReference>
<sequence length="448" mass="49413">MQRISYLIQLMLTPHMALSTTLLSMAPLNVLIVGGGIAGNALAFWLSKLNHKVTVVERFPTLRDTGLQIDLRGHGVQVMKRMGLEDKYRGKLAPEQGVRVVGSSGRQWAFFPAKTSSSGIQSFSTEWEIMRGDLTKLLAEACDGRVEYLFGSSVKDYSEHDKGVHVTFENGTTGDFDFLVGADGVGSRTRRTILEPGQPDPLHPLDNLHVAYFTLPRPIQKDEKYVATVYMGTNGRGIMTRRQNPDSLQVYVGGRTDSGPLTTVKRGDVPAEKKALGDFMRGGGWITDEIVEAFDQADDFYLERLSVVKMDKWSKGRVVLLGDAAYCPSATTGMGTTSSIVGAYVLAGEIAKQKPQPNDINALTRAFTEYENKFRPFMDDVTKGILESGGGFSMPTSRIGITMMNLMAGLVSFLKIDVTRWMVKEHVSGWDLPEYEELSDIVKSCRAQ</sequence>
<name>A0A1Y2AUY1_9TREE</name>
<dbReference type="InterPro" id="IPR051704">
    <property type="entry name" value="FAD_aromatic-hydroxylase"/>
</dbReference>
<organism evidence="6 7">
    <name type="scientific">Naematelia encephala</name>
    <dbReference type="NCBI Taxonomy" id="71784"/>
    <lineage>
        <taxon>Eukaryota</taxon>
        <taxon>Fungi</taxon>
        <taxon>Dikarya</taxon>
        <taxon>Basidiomycota</taxon>
        <taxon>Agaricomycotina</taxon>
        <taxon>Tremellomycetes</taxon>
        <taxon>Tremellales</taxon>
        <taxon>Naemateliaceae</taxon>
        <taxon>Naematelia</taxon>
    </lineage>
</organism>
<evidence type="ECO:0000256" key="2">
    <source>
        <dbReference type="ARBA" id="ARBA00022827"/>
    </source>
</evidence>
<evidence type="ECO:0000256" key="1">
    <source>
        <dbReference type="ARBA" id="ARBA00022630"/>
    </source>
</evidence>
<evidence type="ECO:0000259" key="5">
    <source>
        <dbReference type="Pfam" id="PF01494"/>
    </source>
</evidence>
<dbReference type="InterPro" id="IPR036188">
    <property type="entry name" value="FAD/NAD-bd_sf"/>
</dbReference>
<dbReference type="STRING" id="71784.A0A1Y2AUY1"/>